<dbReference type="RefSeq" id="WP_050061041.1">
    <property type="nucleotide sequence ID" value="NZ_JACHEK010000008.1"/>
</dbReference>
<dbReference type="EMBL" id="JACHEK010000008">
    <property type="protein sequence ID" value="MBB6146059.1"/>
    <property type="molecule type" value="Genomic_DNA"/>
</dbReference>
<keyword evidence="1" id="KW-0966">Cell projection</keyword>
<organism evidence="1 2">
    <name type="scientific">Silvibacterium bohemicum</name>
    <dbReference type="NCBI Taxonomy" id="1577686"/>
    <lineage>
        <taxon>Bacteria</taxon>
        <taxon>Pseudomonadati</taxon>
        <taxon>Acidobacteriota</taxon>
        <taxon>Terriglobia</taxon>
        <taxon>Terriglobales</taxon>
        <taxon>Acidobacteriaceae</taxon>
        <taxon>Silvibacterium</taxon>
    </lineage>
</organism>
<keyword evidence="1" id="KW-0282">Flagellum</keyword>
<dbReference type="Proteomes" id="UP000538666">
    <property type="component" value="Unassembled WGS sequence"/>
</dbReference>
<sequence length="85" mass="9951">MSVVEDVRTVVQDFLAPELRELKVRVDALEKRMDERFSQVDSRFNQMEKNAQARHEQVMFAIQQLADYATLAQRVSRLESKEASH</sequence>
<keyword evidence="1" id="KW-0969">Cilium</keyword>
<gene>
    <name evidence="1" type="ORF">HNQ77_004029</name>
</gene>
<comment type="caution">
    <text evidence="1">The sequence shown here is derived from an EMBL/GenBank/DDBJ whole genome shotgun (WGS) entry which is preliminary data.</text>
</comment>
<proteinExistence type="predicted"/>
<evidence type="ECO:0000313" key="2">
    <source>
        <dbReference type="Proteomes" id="UP000538666"/>
    </source>
</evidence>
<dbReference type="AlphaFoldDB" id="A0A841K2A2"/>
<protein>
    <submittedName>
        <fullName evidence="1">Flagellar capping protein FliD</fullName>
    </submittedName>
</protein>
<keyword evidence="2" id="KW-1185">Reference proteome</keyword>
<name>A0A841K2A2_9BACT</name>
<evidence type="ECO:0000313" key="1">
    <source>
        <dbReference type="EMBL" id="MBB6146059.1"/>
    </source>
</evidence>
<reference evidence="1 2" key="1">
    <citation type="submission" date="2020-08" db="EMBL/GenBank/DDBJ databases">
        <title>Genomic Encyclopedia of Type Strains, Phase IV (KMG-IV): sequencing the most valuable type-strain genomes for metagenomic binning, comparative biology and taxonomic classification.</title>
        <authorList>
            <person name="Goeker M."/>
        </authorList>
    </citation>
    <scope>NUCLEOTIDE SEQUENCE [LARGE SCALE GENOMIC DNA]</scope>
    <source>
        <strain evidence="1 2">DSM 103733</strain>
    </source>
</reference>
<dbReference type="Gene3D" id="6.10.250.2540">
    <property type="match status" value="1"/>
</dbReference>
<dbReference type="OrthoDB" id="126306at2"/>
<accession>A0A841K2A2</accession>